<comment type="caution">
    <text evidence="1">The sequence shown here is derived from an EMBL/GenBank/DDBJ whole genome shotgun (WGS) entry which is preliminary data.</text>
</comment>
<evidence type="ECO:0000313" key="3">
    <source>
        <dbReference type="Proteomes" id="UP000663829"/>
    </source>
</evidence>
<reference evidence="1" key="1">
    <citation type="submission" date="2021-02" db="EMBL/GenBank/DDBJ databases">
        <authorList>
            <person name="Nowell W R."/>
        </authorList>
    </citation>
    <scope>NUCLEOTIDE SEQUENCE</scope>
</reference>
<dbReference type="EMBL" id="CAJNOQ010016319">
    <property type="protein sequence ID" value="CAF1378699.1"/>
    <property type="molecule type" value="Genomic_DNA"/>
</dbReference>
<dbReference type="Proteomes" id="UP000663829">
    <property type="component" value="Unassembled WGS sequence"/>
</dbReference>
<dbReference type="AlphaFoldDB" id="A0A815JET8"/>
<evidence type="ECO:0000313" key="2">
    <source>
        <dbReference type="EMBL" id="CAF4271553.1"/>
    </source>
</evidence>
<gene>
    <name evidence="1" type="ORF">GPM918_LOCUS32222</name>
    <name evidence="2" type="ORF">SRO942_LOCUS32886</name>
</gene>
<protein>
    <submittedName>
        <fullName evidence="1">Uncharacterized protein</fullName>
    </submittedName>
</protein>
<keyword evidence="3" id="KW-1185">Reference proteome</keyword>
<accession>A0A815JET8</accession>
<proteinExistence type="predicted"/>
<dbReference type="Proteomes" id="UP000681722">
    <property type="component" value="Unassembled WGS sequence"/>
</dbReference>
<sequence>MADNFDFHAIVGEVNVLFDSINHQTPEILAKKLNEQCEKRRSDRHREIDQAYDKKKTEIDRFVQENFQNYQTKQARAIQDLREQASNATPEQVQRLKETLHNIEQNSDFFNVETVRLNTGELDSRFSPWQDANAPPPPSYNEVVALQQRRFDLAQLMEAGRTLQLSGKYSTKFAANETHALIENGSKLRLYDYAFNIVKQTETIGNHKIRDIRWCSLLSKFFILIEDCVYSLDEATMSVRTLKEAKNDDKYLCLACTEDSFLLAYDEWSAEIEEFTLSSSTGKITEENVILKCSKHERIFNLEYHEGNVALVIGNRKRKEFRLELKIIHNMETVWSLNFDVPYDPYGLCKLSENEWLVATQNHNDIYQISSDGKVKDTRAYFDKLDVVTMVSGNKILISTNNKIYLHHF</sequence>
<dbReference type="SUPFAM" id="SSF101898">
    <property type="entry name" value="NHL repeat"/>
    <property type="match status" value="1"/>
</dbReference>
<name>A0A815JET8_9BILA</name>
<evidence type="ECO:0000313" key="1">
    <source>
        <dbReference type="EMBL" id="CAF1378699.1"/>
    </source>
</evidence>
<organism evidence="1 3">
    <name type="scientific">Didymodactylos carnosus</name>
    <dbReference type="NCBI Taxonomy" id="1234261"/>
    <lineage>
        <taxon>Eukaryota</taxon>
        <taxon>Metazoa</taxon>
        <taxon>Spiralia</taxon>
        <taxon>Gnathifera</taxon>
        <taxon>Rotifera</taxon>
        <taxon>Eurotatoria</taxon>
        <taxon>Bdelloidea</taxon>
        <taxon>Philodinida</taxon>
        <taxon>Philodinidae</taxon>
        <taxon>Didymodactylos</taxon>
    </lineage>
</organism>
<dbReference type="EMBL" id="CAJOBC010080092">
    <property type="protein sequence ID" value="CAF4271553.1"/>
    <property type="molecule type" value="Genomic_DNA"/>
</dbReference>